<reference evidence="5 6" key="1">
    <citation type="journal article" date="2019" name="Nat. Plants">
        <title>Stout camphor tree genome fills gaps in understanding of flowering plant genome evolution.</title>
        <authorList>
            <person name="Chaw S.M."/>
            <person name="Liu Y.C."/>
            <person name="Wu Y.W."/>
            <person name="Wang H.Y."/>
            <person name="Lin C.I."/>
            <person name="Wu C.S."/>
            <person name="Ke H.M."/>
            <person name="Chang L.Y."/>
            <person name="Hsu C.Y."/>
            <person name="Yang H.T."/>
            <person name="Sudianto E."/>
            <person name="Hsu M.H."/>
            <person name="Wu K.P."/>
            <person name="Wang L.N."/>
            <person name="Leebens-Mack J.H."/>
            <person name="Tsai I.J."/>
        </authorList>
    </citation>
    <scope>NUCLEOTIDE SEQUENCE [LARGE SCALE GENOMIC DNA]</scope>
    <source>
        <strain evidence="6">cv. Chaw 1501</strain>
        <tissue evidence="5">Young leaves</tissue>
    </source>
</reference>
<dbReference type="Proteomes" id="UP000283530">
    <property type="component" value="Unassembled WGS sequence"/>
</dbReference>
<gene>
    <name evidence="5" type="ORF">CKAN_02139800</name>
</gene>
<sequence>MDIFFFFLFIFLLCISKHINRKITNKNLPPCPLTLPIIGHLHLLYKPLHQSLAQFSHRYGPILLLQFGSRPALVQSKNASPNMTKHLQATLPYSPENTLAITTPP</sequence>
<keyword evidence="4" id="KW-0732">Signal</keyword>
<comment type="caution">
    <text evidence="5">The sequence shown here is derived from an EMBL/GenBank/DDBJ whole genome shotgun (WGS) entry which is preliminary data.</text>
</comment>
<keyword evidence="6" id="KW-1185">Reference proteome</keyword>
<dbReference type="OrthoDB" id="1103324at2759"/>
<evidence type="ECO:0000256" key="1">
    <source>
        <dbReference type="ARBA" id="ARBA00010617"/>
    </source>
</evidence>
<comment type="similarity">
    <text evidence="1">Belongs to the cytochrome P450 family.</text>
</comment>
<evidence type="ECO:0000313" key="6">
    <source>
        <dbReference type="Proteomes" id="UP000283530"/>
    </source>
</evidence>
<evidence type="ECO:0000256" key="2">
    <source>
        <dbReference type="ARBA" id="ARBA00022723"/>
    </source>
</evidence>
<evidence type="ECO:0000256" key="4">
    <source>
        <dbReference type="SAM" id="SignalP"/>
    </source>
</evidence>
<dbReference type="InterPro" id="IPR001128">
    <property type="entry name" value="Cyt_P450"/>
</dbReference>
<dbReference type="STRING" id="337451.A0A3S3P337"/>
<name>A0A3S3P337_9MAGN</name>
<evidence type="ECO:0000313" key="5">
    <source>
        <dbReference type="EMBL" id="RWR92191.1"/>
    </source>
</evidence>
<dbReference type="GO" id="GO:0020037">
    <property type="term" value="F:heme binding"/>
    <property type="evidence" value="ECO:0007669"/>
    <property type="project" value="InterPro"/>
</dbReference>
<keyword evidence="2" id="KW-0479">Metal-binding</keyword>
<protein>
    <submittedName>
        <fullName evidence="5">Cytochrome P450 81E8-like protein</fullName>
    </submittedName>
</protein>
<dbReference type="SUPFAM" id="SSF48264">
    <property type="entry name" value="Cytochrome P450"/>
    <property type="match status" value="1"/>
</dbReference>
<dbReference type="PANTHER" id="PTHR47955">
    <property type="entry name" value="CYTOCHROME P450 FAMILY 71 PROTEIN"/>
    <property type="match status" value="1"/>
</dbReference>
<feature type="signal peptide" evidence="4">
    <location>
        <begin position="1"/>
        <end position="16"/>
    </location>
</feature>
<feature type="chain" id="PRO_5018633208" evidence="4">
    <location>
        <begin position="17"/>
        <end position="105"/>
    </location>
</feature>
<accession>A0A3S3P337</accession>
<dbReference type="Gene3D" id="1.10.630.10">
    <property type="entry name" value="Cytochrome P450"/>
    <property type="match status" value="1"/>
</dbReference>
<keyword evidence="3" id="KW-0408">Iron</keyword>
<proteinExistence type="inferred from homology"/>
<organism evidence="5 6">
    <name type="scientific">Cinnamomum micranthum f. kanehirae</name>
    <dbReference type="NCBI Taxonomy" id="337451"/>
    <lineage>
        <taxon>Eukaryota</taxon>
        <taxon>Viridiplantae</taxon>
        <taxon>Streptophyta</taxon>
        <taxon>Embryophyta</taxon>
        <taxon>Tracheophyta</taxon>
        <taxon>Spermatophyta</taxon>
        <taxon>Magnoliopsida</taxon>
        <taxon>Magnoliidae</taxon>
        <taxon>Laurales</taxon>
        <taxon>Lauraceae</taxon>
        <taxon>Cinnamomum</taxon>
    </lineage>
</organism>
<dbReference type="GO" id="GO:0004497">
    <property type="term" value="F:monooxygenase activity"/>
    <property type="evidence" value="ECO:0007669"/>
    <property type="project" value="InterPro"/>
</dbReference>
<dbReference type="Pfam" id="PF00067">
    <property type="entry name" value="p450"/>
    <property type="match status" value="1"/>
</dbReference>
<dbReference type="InterPro" id="IPR036396">
    <property type="entry name" value="Cyt_P450_sf"/>
</dbReference>
<dbReference type="AlphaFoldDB" id="A0A3S3P337"/>
<evidence type="ECO:0000256" key="3">
    <source>
        <dbReference type="ARBA" id="ARBA00023004"/>
    </source>
</evidence>
<dbReference type="GO" id="GO:0005506">
    <property type="term" value="F:iron ion binding"/>
    <property type="evidence" value="ECO:0007669"/>
    <property type="project" value="InterPro"/>
</dbReference>
<dbReference type="GO" id="GO:0016705">
    <property type="term" value="F:oxidoreductase activity, acting on paired donors, with incorporation or reduction of molecular oxygen"/>
    <property type="evidence" value="ECO:0007669"/>
    <property type="project" value="InterPro"/>
</dbReference>
<dbReference type="EMBL" id="QPKB01000009">
    <property type="protein sequence ID" value="RWR92191.1"/>
    <property type="molecule type" value="Genomic_DNA"/>
</dbReference>